<gene>
    <name evidence="1" type="ORF">E6K79_11370</name>
</gene>
<reference evidence="1 2" key="1">
    <citation type="journal article" date="2019" name="Nat. Microbiol.">
        <title>Mediterranean grassland soil C-N compound turnover is dependent on rainfall and depth, and is mediated by genomically divergent microorganisms.</title>
        <authorList>
            <person name="Diamond S."/>
            <person name="Andeer P.F."/>
            <person name="Li Z."/>
            <person name="Crits-Christoph A."/>
            <person name="Burstein D."/>
            <person name="Anantharaman K."/>
            <person name="Lane K.R."/>
            <person name="Thomas B.C."/>
            <person name="Pan C."/>
            <person name="Northen T.R."/>
            <person name="Banfield J.F."/>
        </authorList>
    </citation>
    <scope>NUCLEOTIDE SEQUENCE [LARGE SCALE GENOMIC DNA]</scope>
    <source>
        <strain evidence="1">WS_9</strain>
    </source>
</reference>
<evidence type="ECO:0000313" key="2">
    <source>
        <dbReference type="Proteomes" id="UP000317691"/>
    </source>
</evidence>
<organism evidence="1 2">
    <name type="scientific">Eiseniibacteriota bacterium</name>
    <dbReference type="NCBI Taxonomy" id="2212470"/>
    <lineage>
        <taxon>Bacteria</taxon>
        <taxon>Candidatus Eiseniibacteriota</taxon>
    </lineage>
</organism>
<evidence type="ECO:0000313" key="1">
    <source>
        <dbReference type="EMBL" id="TMQ62851.1"/>
    </source>
</evidence>
<protein>
    <submittedName>
        <fullName evidence="1">Uncharacterized protein</fullName>
    </submittedName>
</protein>
<proteinExistence type="predicted"/>
<dbReference type="EMBL" id="VBOZ01000035">
    <property type="protein sequence ID" value="TMQ62851.1"/>
    <property type="molecule type" value="Genomic_DNA"/>
</dbReference>
<dbReference type="Proteomes" id="UP000317691">
    <property type="component" value="Unassembled WGS sequence"/>
</dbReference>
<accession>A0A538TGX7</accession>
<dbReference type="AlphaFoldDB" id="A0A538TGX7"/>
<sequence>MKNLRWIVPALLLAVAAPGCVLVSGQFLIDFNLENFTTSTDTVVTREDVDLTTKSDYQDHKDDLKGLSDVAVLGKVTNNGATAIGVEVWMTAGPTAYLTPGQVTAGGTKLWGPFNLAAGASKQVGWDESAKLFSSAGKALLLNEIKGDGQFTIYAIADTGTYTFTVDNGVLALVIDFGK</sequence>
<name>A0A538TGX7_UNCEI</name>
<comment type="caution">
    <text evidence="1">The sequence shown here is derived from an EMBL/GenBank/DDBJ whole genome shotgun (WGS) entry which is preliminary data.</text>
</comment>